<reference evidence="6 7" key="1">
    <citation type="submission" date="2014-08" db="EMBL/GenBank/DDBJ databases">
        <title>Complete genome sequence of Corynebacterium aquilae S-613T(T) (=DSM 44791(T)), isolated from the choana of a healthy golden eagle.</title>
        <authorList>
            <person name="Ruckert C."/>
            <person name="Albersmeier A."/>
            <person name="Winkler A."/>
            <person name="Kalinowski J."/>
        </authorList>
    </citation>
    <scope>NUCLEOTIDE SEQUENCE [LARGE SCALE GENOMIC DNA]</scope>
    <source>
        <strain evidence="6 7">S-613</strain>
    </source>
</reference>
<sequence length="158" mass="17428">MSFYDIEVTLNNGVDTTMADWQGHLLLIVNTASECGLTPQYAGLQGLFEQYAHRGLFVIGMPCNQFGAQEPGSDEEIAEFCTANFGVGFPLLKKADVNGENAHPLFSYLKEQTGGEDVHWNFEKFLVSEDGEVLGRFSPQTDTDDDDLVDMIEGNLPI</sequence>
<proteinExistence type="inferred from homology"/>
<dbReference type="RefSeq" id="WP_075727496.1">
    <property type="nucleotide sequence ID" value="NZ_CP009245.1"/>
</dbReference>
<evidence type="ECO:0000256" key="1">
    <source>
        <dbReference type="ARBA" id="ARBA00006926"/>
    </source>
</evidence>
<dbReference type="InterPro" id="IPR029759">
    <property type="entry name" value="GPX_AS"/>
</dbReference>
<evidence type="ECO:0000256" key="4">
    <source>
        <dbReference type="PIRSR" id="PIRSR000303-1"/>
    </source>
</evidence>
<dbReference type="InterPro" id="IPR000889">
    <property type="entry name" value="Glutathione_peroxidase"/>
</dbReference>
<keyword evidence="7" id="KW-1185">Reference proteome</keyword>
<dbReference type="EMBL" id="CP009245">
    <property type="protein sequence ID" value="APT85437.1"/>
    <property type="molecule type" value="Genomic_DNA"/>
</dbReference>
<organism evidence="6 7">
    <name type="scientific">Corynebacterium aquilae DSM 44791</name>
    <dbReference type="NCBI Taxonomy" id="1431546"/>
    <lineage>
        <taxon>Bacteria</taxon>
        <taxon>Bacillati</taxon>
        <taxon>Actinomycetota</taxon>
        <taxon>Actinomycetes</taxon>
        <taxon>Mycobacteriales</taxon>
        <taxon>Corynebacteriaceae</taxon>
        <taxon>Corynebacterium</taxon>
    </lineage>
</organism>
<protein>
    <recommendedName>
        <fullName evidence="5">Glutathione peroxidase</fullName>
    </recommendedName>
</protein>
<evidence type="ECO:0000313" key="6">
    <source>
        <dbReference type="EMBL" id="APT85437.1"/>
    </source>
</evidence>
<dbReference type="PRINTS" id="PR01011">
    <property type="entry name" value="GLUTPROXDASE"/>
</dbReference>
<dbReference type="FunFam" id="3.40.30.10:FF:000010">
    <property type="entry name" value="Glutathione peroxidase"/>
    <property type="match status" value="1"/>
</dbReference>
<accession>A0A1L7CHV0</accession>
<name>A0A1L7CHV0_9CORY</name>
<dbReference type="GO" id="GO:0034599">
    <property type="term" value="P:cellular response to oxidative stress"/>
    <property type="evidence" value="ECO:0007669"/>
    <property type="project" value="TreeGrafter"/>
</dbReference>
<dbReference type="STRING" id="1431546.CAQU_10685"/>
<evidence type="ECO:0000256" key="3">
    <source>
        <dbReference type="ARBA" id="ARBA00023002"/>
    </source>
</evidence>
<dbReference type="PROSITE" id="PS00460">
    <property type="entry name" value="GLUTATHIONE_PEROXID_1"/>
    <property type="match status" value="1"/>
</dbReference>
<dbReference type="CDD" id="cd00340">
    <property type="entry name" value="GSH_Peroxidase"/>
    <property type="match status" value="1"/>
</dbReference>
<comment type="similarity">
    <text evidence="1 5">Belongs to the glutathione peroxidase family.</text>
</comment>
<feature type="active site" evidence="4">
    <location>
        <position position="35"/>
    </location>
</feature>
<dbReference type="Proteomes" id="UP000185478">
    <property type="component" value="Chromosome"/>
</dbReference>
<dbReference type="SUPFAM" id="SSF52833">
    <property type="entry name" value="Thioredoxin-like"/>
    <property type="match status" value="1"/>
</dbReference>
<dbReference type="GO" id="GO:0004601">
    <property type="term" value="F:peroxidase activity"/>
    <property type="evidence" value="ECO:0007669"/>
    <property type="project" value="UniProtKB-KW"/>
</dbReference>
<keyword evidence="3 5" id="KW-0560">Oxidoreductase</keyword>
<dbReference type="PROSITE" id="PS51355">
    <property type="entry name" value="GLUTATHIONE_PEROXID_3"/>
    <property type="match status" value="1"/>
</dbReference>
<evidence type="ECO:0000256" key="5">
    <source>
        <dbReference type="RuleBase" id="RU000499"/>
    </source>
</evidence>
<dbReference type="PANTHER" id="PTHR11592:SF78">
    <property type="entry name" value="GLUTATHIONE PEROXIDASE"/>
    <property type="match status" value="1"/>
</dbReference>
<dbReference type="PANTHER" id="PTHR11592">
    <property type="entry name" value="GLUTATHIONE PEROXIDASE"/>
    <property type="match status" value="1"/>
</dbReference>
<evidence type="ECO:0000313" key="7">
    <source>
        <dbReference type="Proteomes" id="UP000185478"/>
    </source>
</evidence>
<dbReference type="InterPro" id="IPR036249">
    <property type="entry name" value="Thioredoxin-like_sf"/>
</dbReference>
<dbReference type="KEGG" id="caqu:CAQU_10685"/>
<gene>
    <name evidence="6" type="ORF">CAQU_10685</name>
</gene>
<dbReference type="AlphaFoldDB" id="A0A1L7CHV0"/>
<dbReference type="Gene3D" id="3.40.30.10">
    <property type="entry name" value="Glutaredoxin"/>
    <property type="match status" value="1"/>
</dbReference>
<dbReference type="PIRSF" id="PIRSF000303">
    <property type="entry name" value="Glutathion_perox"/>
    <property type="match status" value="1"/>
</dbReference>
<evidence type="ECO:0000256" key="2">
    <source>
        <dbReference type="ARBA" id="ARBA00022559"/>
    </source>
</evidence>
<keyword evidence="2 5" id="KW-0575">Peroxidase</keyword>
<dbReference type="Pfam" id="PF00255">
    <property type="entry name" value="GSHPx"/>
    <property type="match status" value="1"/>
</dbReference>